<evidence type="ECO:0000313" key="2">
    <source>
        <dbReference type="Proteomes" id="UP000798662"/>
    </source>
</evidence>
<proteinExistence type="predicted"/>
<evidence type="ECO:0000313" key="1">
    <source>
        <dbReference type="EMBL" id="KAK1860532.1"/>
    </source>
</evidence>
<accession>A0ACC3BSQ9</accession>
<sequence length="668" mass="69940">MQHYLHDTATRERVAAMTGWTHFNERETPPGRRAQALSGALWHSIPTVSAAEASPNGGGGDGGGHGDGSGGNGGAGSLEPVRLTLAAYRPPGQARVPFATAAAAAYTPAAVGEVLGPAWATVWFRVDLELPSWVAALPEGAPPPAAAGHTCPPGVDDRLCLVWDAGGEALMWSADGRPRSGLVGGTGMCSRVDYNLREDVEAAAAAAATAAARAGSAAPAAPLHVQLYVEVACNGLFGVGAGGDIEPPDEAKTFALATARVALRCETAWTLLHDLTALGGIADALPDGVPQKRAALSAANNLVNAVRVRDLRRSADAASSAAAIFWASSPSAPGASTPTVAAVGHCHIDTAWLWVMAEARRKVARSWASQLRLLNEYPAYVFAASQALHYTWVEDAYPTLWQEVVAAVRQGVWSVVGGTWVEMDTNIPSPEALVRQFTVGQAYFRSRLGVRARTLWLPDTFGFAPQLPQLSVQAGMSSFLTQKLSWNRWSKMPHSTFGWVGLDGSQLLTHCPPADTYASTAEAEDILRSSMGNKTAPWINGSMLLFGHGDGGGGPTAAMLESLSRFSGVDGMPRVRLASPDEFFDSAAKASASMDRIGGLPVHHGEMYLQLHRGTLTSQAATKRGNAVAEVALLTADLVTALAATATAASDGCTGDYNYPADELGHLW</sequence>
<reference evidence="1" key="1">
    <citation type="submission" date="2019-11" db="EMBL/GenBank/DDBJ databases">
        <title>Nori genome reveals adaptations in red seaweeds to the harsh intertidal environment.</title>
        <authorList>
            <person name="Wang D."/>
            <person name="Mao Y."/>
        </authorList>
    </citation>
    <scope>NUCLEOTIDE SEQUENCE</scope>
    <source>
        <tissue evidence="1">Gametophyte</tissue>
    </source>
</reference>
<organism evidence="1 2">
    <name type="scientific">Pyropia yezoensis</name>
    <name type="common">Susabi-nori</name>
    <name type="synonym">Porphyra yezoensis</name>
    <dbReference type="NCBI Taxonomy" id="2788"/>
    <lineage>
        <taxon>Eukaryota</taxon>
        <taxon>Rhodophyta</taxon>
        <taxon>Bangiophyceae</taxon>
        <taxon>Bangiales</taxon>
        <taxon>Bangiaceae</taxon>
        <taxon>Pyropia</taxon>
    </lineage>
</organism>
<gene>
    <name evidence="1" type="ORF">I4F81_003121</name>
</gene>
<comment type="caution">
    <text evidence="1">The sequence shown here is derived from an EMBL/GenBank/DDBJ whole genome shotgun (WGS) entry which is preliminary data.</text>
</comment>
<dbReference type="EMBL" id="CM020618">
    <property type="protein sequence ID" value="KAK1860532.1"/>
    <property type="molecule type" value="Genomic_DNA"/>
</dbReference>
<dbReference type="Proteomes" id="UP000798662">
    <property type="component" value="Chromosome 1"/>
</dbReference>
<keyword evidence="2" id="KW-1185">Reference proteome</keyword>
<name>A0ACC3BSQ9_PYRYE</name>
<protein>
    <submittedName>
        <fullName evidence="1">Uncharacterized protein</fullName>
    </submittedName>
</protein>